<dbReference type="SUPFAM" id="SSF46785">
    <property type="entry name" value="Winged helix' DNA-binding domain"/>
    <property type="match status" value="1"/>
</dbReference>
<feature type="region of interest" description="Disordered" evidence="1">
    <location>
        <begin position="1"/>
        <end position="29"/>
    </location>
</feature>
<protein>
    <submittedName>
        <fullName evidence="2">Putative ArsR family transcriptional regulator</fullName>
    </submittedName>
</protein>
<dbReference type="CDD" id="cd00090">
    <property type="entry name" value="HTH_ARSR"/>
    <property type="match status" value="1"/>
</dbReference>
<dbReference type="RefSeq" id="WP_246074711.1">
    <property type="nucleotide sequence ID" value="NZ_BAAAYT010000002.1"/>
</dbReference>
<dbReference type="EMBL" id="VIUW01000003">
    <property type="protein sequence ID" value="TWD14780.1"/>
    <property type="molecule type" value="Genomic_DNA"/>
</dbReference>
<gene>
    <name evidence="2" type="ORF">FB557_2205</name>
</gene>
<dbReference type="AlphaFoldDB" id="A0A560WB68"/>
<accession>A0A560WB68</accession>
<reference evidence="2 3" key="1">
    <citation type="submission" date="2019-06" db="EMBL/GenBank/DDBJ databases">
        <title>Sequencing the genomes of 1000 actinobacteria strains.</title>
        <authorList>
            <person name="Klenk H.-P."/>
        </authorList>
    </citation>
    <scope>NUCLEOTIDE SEQUENCE [LARGE SCALE GENOMIC DNA]</scope>
    <source>
        <strain evidence="2 3">DSM 18935</strain>
    </source>
</reference>
<evidence type="ECO:0000256" key="1">
    <source>
        <dbReference type="SAM" id="MobiDB-lite"/>
    </source>
</evidence>
<evidence type="ECO:0000313" key="2">
    <source>
        <dbReference type="EMBL" id="TWD14780.1"/>
    </source>
</evidence>
<dbReference type="Gene3D" id="1.10.10.10">
    <property type="entry name" value="Winged helix-like DNA-binding domain superfamily/Winged helix DNA-binding domain"/>
    <property type="match status" value="1"/>
</dbReference>
<proteinExistence type="predicted"/>
<evidence type="ECO:0000313" key="3">
    <source>
        <dbReference type="Proteomes" id="UP000315628"/>
    </source>
</evidence>
<keyword evidence="3" id="KW-1185">Reference proteome</keyword>
<organism evidence="2 3">
    <name type="scientific">Marihabitans asiaticum</name>
    <dbReference type="NCBI Taxonomy" id="415218"/>
    <lineage>
        <taxon>Bacteria</taxon>
        <taxon>Bacillati</taxon>
        <taxon>Actinomycetota</taxon>
        <taxon>Actinomycetes</taxon>
        <taxon>Micrococcales</taxon>
        <taxon>Intrasporangiaceae</taxon>
        <taxon>Marihabitans</taxon>
    </lineage>
</organism>
<sequence>MLIGSEPELGRATRAAVGPAGEPDHDARTRDRVLAAVSERGPITAAQIADDLGLTPPGVRRHLDQLLADGAVESRERTTGKRGRGRPAREWVVTEVGHDALPTHYDSMAVEAVRFLRQTAGDDAIQSFAQARATRLEERYAAEVDTAGTDPAERVEALVTALRRDGYAATVRPVGDRGLPGVQLCQGHCPVQHVAHEVPELCEAEAEAFSRLVGAHVQRLATLAQGDHVCTTFIPTSTPTERATR</sequence>
<dbReference type="Pfam" id="PF12840">
    <property type="entry name" value="HTH_20"/>
    <property type="match status" value="1"/>
</dbReference>
<dbReference type="InterPro" id="IPR011991">
    <property type="entry name" value="ArsR-like_HTH"/>
</dbReference>
<dbReference type="InterPro" id="IPR036390">
    <property type="entry name" value="WH_DNA-bd_sf"/>
</dbReference>
<name>A0A560WB68_9MICO</name>
<dbReference type="Proteomes" id="UP000315628">
    <property type="component" value="Unassembled WGS sequence"/>
</dbReference>
<dbReference type="InterPro" id="IPR036388">
    <property type="entry name" value="WH-like_DNA-bd_sf"/>
</dbReference>
<comment type="caution">
    <text evidence="2">The sequence shown here is derived from an EMBL/GenBank/DDBJ whole genome shotgun (WGS) entry which is preliminary data.</text>
</comment>